<dbReference type="RefSeq" id="WP_143142737.1">
    <property type="nucleotide sequence ID" value="NZ_FPJW01000001.1"/>
</dbReference>
<accession>A0A1K1TEK1</accession>
<evidence type="ECO:0000313" key="2">
    <source>
        <dbReference type="Proteomes" id="UP000182350"/>
    </source>
</evidence>
<reference evidence="1 2" key="1">
    <citation type="submission" date="2016-11" db="EMBL/GenBank/DDBJ databases">
        <authorList>
            <person name="Jaros S."/>
            <person name="Januszkiewicz K."/>
            <person name="Wedrychowicz H."/>
        </authorList>
    </citation>
    <scope>NUCLEOTIDE SEQUENCE [LARGE SCALE GENOMIC DNA]</scope>
    <source>
        <strain evidence="1 2">DSM 21637</strain>
    </source>
</reference>
<keyword evidence="2" id="KW-1185">Reference proteome</keyword>
<dbReference type="OrthoDB" id="8582954at2"/>
<dbReference type="STRING" id="1122209.SAMN02745752_00110"/>
<dbReference type="AlphaFoldDB" id="A0A1K1TEK1"/>
<dbReference type="EMBL" id="FPJW01000001">
    <property type="protein sequence ID" value="SFW99081.1"/>
    <property type="molecule type" value="Genomic_DNA"/>
</dbReference>
<evidence type="ECO:0000313" key="1">
    <source>
        <dbReference type="EMBL" id="SFW99081.1"/>
    </source>
</evidence>
<proteinExistence type="predicted"/>
<dbReference type="Gene3D" id="2.30.110.10">
    <property type="entry name" value="Electron Transport, Fmn-binding Protein, Chain A"/>
    <property type="match status" value="1"/>
</dbReference>
<dbReference type="InterPro" id="IPR012349">
    <property type="entry name" value="Split_barrel_FMN-bd"/>
</dbReference>
<protein>
    <submittedName>
        <fullName evidence="1">Uncharacterized protein</fullName>
    </submittedName>
</protein>
<dbReference type="SUPFAM" id="SSF50475">
    <property type="entry name" value="FMN-binding split barrel"/>
    <property type="match status" value="1"/>
</dbReference>
<name>A0A1K1TEK1_9GAMM</name>
<organism evidence="1 2">
    <name type="scientific">Marinospirillum alkaliphilum DSM 21637</name>
    <dbReference type="NCBI Taxonomy" id="1122209"/>
    <lineage>
        <taxon>Bacteria</taxon>
        <taxon>Pseudomonadati</taxon>
        <taxon>Pseudomonadota</taxon>
        <taxon>Gammaproteobacteria</taxon>
        <taxon>Oceanospirillales</taxon>
        <taxon>Oceanospirillaceae</taxon>
        <taxon>Marinospirillum</taxon>
    </lineage>
</organism>
<dbReference type="Proteomes" id="UP000182350">
    <property type="component" value="Unassembled WGS sequence"/>
</dbReference>
<gene>
    <name evidence="1" type="ORF">SAMN02745752_00110</name>
</gene>
<sequence length="280" mass="31844">MLLSLSDAIHDPVITVVASYAGDDAADPTTAPIQLHIGQVWFDEDFRLRLWLPEGHDFRAGDLLTLHLDNRTGVDSYDAELRVYRTSYKGQLLQRLSDNRLLVECRDFSLVHGISEVLAHRAPGYAFPADERPLQPLPITPLTALPQLDPDQRDNKIGVLVTRTAEQPHTTVMAFLSTRDDDIFIISFPSTFKVQQLQRNPSCCFAIDERANFTFDKAIQWNYTLIDAIAHEVPVDHPIYEPVKNAFIEKNPWEVAFFDDPNVRLYHLQCQTSFCPARKG</sequence>